<dbReference type="SUPFAM" id="SSF50939">
    <property type="entry name" value="Sialidases"/>
    <property type="match status" value="1"/>
</dbReference>
<dbReference type="Pfam" id="PF15892">
    <property type="entry name" value="BNR_4"/>
    <property type="match status" value="1"/>
</dbReference>
<organism evidence="2 3">
    <name type="scientific">Bacteroides luti</name>
    <dbReference type="NCBI Taxonomy" id="1297750"/>
    <lineage>
        <taxon>Bacteria</taxon>
        <taxon>Pseudomonadati</taxon>
        <taxon>Bacteroidota</taxon>
        <taxon>Bacteroidia</taxon>
        <taxon>Bacteroidales</taxon>
        <taxon>Bacteroidaceae</taxon>
        <taxon>Bacteroides</taxon>
    </lineage>
</organism>
<evidence type="ECO:0000313" key="2">
    <source>
        <dbReference type="EMBL" id="SHF61744.1"/>
    </source>
</evidence>
<evidence type="ECO:0000313" key="3">
    <source>
        <dbReference type="Proteomes" id="UP000184509"/>
    </source>
</evidence>
<accession>A0A1M5D432</accession>
<name>A0A1M5D432_9BACE</name>
<protein>
    <submittedName>
        <fullName evidence="2">BNR repeat-containing family member</fullName>
    </submittedName>
</protein>
<feature type="signal peptide" evidence="1">
    <location>
        <begin position="1"/>
        <end position="21"/>
    </location>
</feature>
<dbReference type="STRING" id="1297750.SAMN05444405_11154"/>
<gene>
    <name evidence="2" type="ORF">SAMN05444405_11154</name>
</gene>
<keyword evidence="1" id="KW-0732">Signal</keyword>
<dbReference type="Proteomes" id="UP000184509">
    <property type="component" value="Unassembled WGS sequence"/>
</dbReference>
<proteinExistence type="predicted"/>
<feature type="chain" id="PRO_5012951433" evidence="1">
    <location>
        <begin position="22"/>
        <end position="469"/>
    </location>
</feature>
<dbReference type="InterPro" id="IPR036278">
    <property type="entry name" value="Sialidase_sf"/>
</dbReference>
<dbReference type="EMBL" id="FQTV01000011">
    <property type="protein sequence ID" value="SHF61744.1"/>
    <property type="molecule type" value="Genomic_DNA"/>
</dbReference>
<dbReference type="AlphaFoldDB" id="A0A1M5D432"/>
<sequence>MGIKRILYSTLLFAAAISATAQTASSFEGAVLLATGKAAHLNQSKVVEQGKLKIKRVVDIAKVPADFPVNFALYTKGNYQYLAYYDTTHQMVVASRKLNQKKWSYESLDTKVPWDSHNYISLLVDEAGYIHVVGNMHSSPLVYFKSAKPWDISSIQALHKMTGKEEDVTTYPEFMYGPKGETLFHYRYGRSGNGYEVFNELNVSSQTWSRLIDKPLIDGEGERNAYMQGPILGPDGYFHLLWVWRETPDCSSNHTLSYARSKDLLHWESVNGEKAGFPITLKDSCLVVDNTPEKGGLINIGIKLGFDSSNRVMIGYHKYDDKGNTQLYLSRNKGGKWNSVKQTNWDYRWDFKGGGTIVNELLIDAPIVKDGKVTMGYHRLNLKDAQIIASESAFAPLGEESIPSIYPKEMETLDSTFPGMLVYKIKDSGASKKNIQYVLRWEALSPNRDQKRTGKLPQPSVLRLYELTK</sequence>
<evidence type="ECO:0000256" key="1">
    <source>
        <dbReference type="SAM" id="SignalP"/>
    </source>
</evidence>
<reference evidence="2 3" key="1">
    <citation type="submission" date="2016-11" db="EMBL/GenBank/DDBJ databases">
        <authorList>
            <person name="Jaros S."/>
            <person name="Januszkiewicz K."/>
            <person name="Wedrychowicz H."/>
        </authorList>
    </citation>
    <scope>NUCLEOTIDE SEQUENCE [LARGE SCALE GENOMIC DNA]</scope>
    <source>
        <strain evidence="2 3">DSM 26991</strain>
    </source>
</reference>
<keyword evidence="3" id="KW-1185">Reference proteome</keyword>